<dbReference type="KEGG" id="ccp:CHC_T00006553001"/>
<dbReference type="Gramene" id="CDF39067">
    <property type="protein sequence ID" value="CDF39067"/>
    <property type="gene ID" value="CHC_T00006553001"/>
</dbReference>
<dbReference type="Proteomes" id="UP000012073">
    <property type="component" value="Unassembled WGS sequence"/>
</dbReference>
<dbReference type="AlphaFoldDB" id="R7QKM8"/>
<evidence type="ECO:0000313" key="1">
    <source>
        <dbReference type="EMBL" id="CDF39067.1"/>
    </source>
</evidence>
<evidence type="ECO:0000313" key="2">
    <source>
        <dbReference type="Proteomes" id="UP000012073"/>
    </source>
</evidence>
<organism evidence="1 2">
    <name type="scientific">Chondrus crispus</name>
    <name type="common">Carrageen Irish moss</name>
    <name type="synonym">Polymorpha crispa</name>
    <dbReference type="NCBI Taxonomy" id="2769"/>
    <lineage>
        <taxon>Eukaryota</taxon>
        <taxon>Rhodophyta</taxon>
        <taxon>Florideophyceae</taxon>
        <taxon>Rhodymeniophycidae</taxon>
        <taxon>Gigartinales</taxon>
        <taxon>Gigartinaceae</taxon>
        <taxon>Chondrus</taxon>
    </lineage>
</organism>
<name>R7QKM8_CHOCR</name>
<dbReference type="RefSeq" id="XP_005718978.1">
    <property type="nucleotide sequence ID" value="XM_005718921.1"/>
</dbReference>
<accession>R7QKM8</accession>
<protein>
    <submittedName>
        <fullName evidence="1">Uncharacterized protein</fullName>
    </submittedName>
</protein>
<keyword evidence="2" id="KW-1185">Reference proteome</keyword>
<reference evidence="2" key="1">
    <citation type="journal article" date="2013" name="Proc. Natl. Acad. Sci. U.S.A.">
        <title>Genome structure and metabolic features in the red seaweed Chondrus crispus shed light on evolution of the Archaeplastida.</title>
        <authorList>
            <person name="Collen J."/>
            <person name="Porcel B."/>
            <person name="Carre W."/>
            <person name="Ball S.G."/>
            <person name="Chaparro C."/>
            <person name="Tonon T."/>
            <person name="Barbeyron T."/>
            <person name="Michel G."/>
            <person name="Noel B."/>
            <person name="Valentin K."/>
            <person name="Elias M."/>
            <person name="Artiguenave F."/>
            <person name="Arun A."/>
            <person name="Aury J.M."/>
            <person name="Barbosa-Neto J.F."/>
            <person name="Bothwell J.H."/>
            <person name="Bouget F.Y."/>
            <person name="Brillet L."/>
            <person name="Cabello-Hurtado F."/>
            <person name="Capella-Gutierrez S."/>
            <person name="Charrier B."/>
            <person name="Cladiere L."/>
            <person name="Cock J.M."/>
            <person name="Coelho S.M."/>
            <person name="Colleoni C."/>
            <person name="Czjzek M."/>
            <person name="Da Silva C."/>
            <person name="Delage L."/>
            <person name="Denoeud F."/>
            <person name="Deschamps P."/>
            <person name="Dittami S.M."/>
            <person name="Gabaldon T."/>
            <person name="Gachon C.M."/>
            <person name="Groisillier A."/>
            <person name="Herve C."/>
            <person name="Jabbari K."/>
            <person name="Katinka M."/>
            <person name="Kloareg B."/>
            <person name="Kowalczyk N."/>
            <person name="Labadie K."/>
            <person name="Leblanc C."/>
            <person name="Lopez P.J."/>
            <person name="McLachlan D.H."/>
            <person name="Meslet-Cladiere L."/>
            <person name="Moustafa A."/>
            <person name="Nehr Z."/>
            <person name="Nyvall Collen P."/>
            <person name="Panaud O."/>
            <person name="Partensky F."/>
            <person name="Poulain J."/>
            <person name="Rensing S.A."/>
            <person name="Rousvoal S."/>
            <person name="Samson G."/>
            <person name="Symeonidi A."/>
            <person name="Weissenbach J."/>
            <person name="Zambounis A."/>
            <person name="Wincker P."/>
            <person name="Boyen C."/>
        </authorList>
    </citation>
    <scope>NUCLEOTIDE SEQUENCE [LARGE SCALE GENOMIC DNA]</scope>
    <source>
        <strain evidence="2">cv. Stackhouse</strain>
    </source>
</reference>
<dbReference type="GeneID" id="17326696"/>
<dbReference type="EMBL" id="HG001992">
    <property type="protein sequence ID" value="CDF39067.1"/>
    <property type="molecule type" value="Genomic_DNA"/>
</dbReference>
<sequence>MKTPKRKSDFTSQWFRHEVKRFNDAACTSDCKSGGGSSTECSEYPKLLAATCAISNQSIESKLGINNDEASWVSKAKKSFFRSCSVQADDTADDL</sequence>
<proteinExistence type="predicted"/>
<gene>
    <name evidence="1" type="ORF">CHC_T00006553001</name>
</gene>